<dbReference type="Pfam" id="PF00507">
    <property type="entry name" value="Oxidored_q4"/>
    <property type="match status" value="1"/>
</dbReference>
<dbReference type="RefSeq" id="WP_106292820.1">
    <property type="nucleotide sequence ID" value="NZ_PVTH01000004.1"/>
</dbReference>
<evidence type="ECO:0000256" key="8">
    <source>
        <dbReference type="RuleBase" id="RU003639"/>
    </source>
</evidence>
<feature type="transmembrane region" description="Helical" evidence="7">
    <location>
        <begin position="13"/>
        <end position="34"/>
    </location>
</feature>
<comment type="function">
    <text evidence="7">NDH-1 shuttles electrons from NADH, via FMN and iron-sulfur (Fe-S) centers, to quinones in the respiratory chain. The immediate electron acceptor for the enzyme in this species is believed to be a menaquinone. Couples the redox reaction to proton translocation (for every two electrons transferred, four hydrogen ions are translocated across the cytoplasmic membrane), and thus conserves the redox energy in a proton gradient.</text>
</comment>
<evidence type="ECO:0000256" key="7">
    <source>
        <dbReference type="HAMAP-Rule" id="MF_01394"/>
    </source>
</evidence>
<dbReference type="InterPro" id="IPR000440">
    <property type="entry name" value="NADH_UbQ/plastoQ_OxRdtase_su3"/>
</dbReference>
<keyword evidence="7 8" id="KW-0874">Quinone</keyword>
<evidence type="ECO:0000256" key="6">
    <source>
        <dbReference type="ARBA" id="ARBA00023136"/>
    </source>
</evidence>
<sequence length="194" mass="21906">MEEVSQLTEFGKVFIILLVGAIVVSGTMLLSKLLSPSKPNALKLSSYECGEEPSGNAWVQINSRFYVIALVFLLFEVEMIFIFPWSTIFAQKELIAADSTWGWLALIEMFIFVGILLLGLVYVWRRKDLNWIKPRPTLTVVETAVPLSAYDRINAETYVTRAFSAEPIKTVQEQTVPVSTPKPAFKPAFKRVQK</sequence>
<dbReference type="EC" id="7.1.1.-" evidence="7"/>
<dbReference type="GO" id="GO:0008137">
    <property type="term" value="F:NADH dehydrogenase (ubiquinone) activity"/>
    <property type="evidence" value="ECO:0007669"/>
    <property type="project" value="InterPro"/>
</dbReference>
<keyword evidence="10" id="KW-1185">Reference proteome</keyword>
<protein>
    <recommendedName>
        <fullName evidence="7">NADH-quinone oxidoreductase subunit A</fullName>
        <ecNumber evidence="7">7.1.1.-</ecNumber>
    </recommendedName>
    <alternativeName>
        <fullName evidence="7">NADH dehydrogenase I subunit A</fullName>
    </alternativeName>
    <alternativeName>
        <fullName evidence="7">NDH-1 subunit A</fullName>
    </alternativeName>
    <alternativeName>
        <fullName evidence="7">NUO1</fullName>
    </alternativeName>
</protein>
<feature type="transmembrane region" description="Helical" evidence="7">
    <location>
        <begin position="65"/>
        <end position="89"/>
    </location>
</feature>
<proteinExistence type="inferred from homology"/>
<keyword evidence="4 7" id="KW-0812">Transmembrane</keyword>
<dbReference type="Gene3D" id="1.20.58.1610">
    <property type="entry name" value="NADH:ubiquinone/plastoquinone oxidoreductase, chain 3"/>
    <property type="match status" value="1"/>
</dbReference>
<dbReference type="OrthoDB" id="9791970at2"/>
<dbReference type="AlphaFoldDB" id="A0A2T0U5P9"/>
<evidence type="ECO:0000256" key="4">
    <source>
        <dbReference type="ARBA" id="ARBA00022692"/>
    </source>
</evidence>
<name>A0A2T0U5P9_9SPHI</name>
<dbReference type="GO" id="GO:0050136">
    <property type="term" value="F:NADH dehydrogenase (quinone) (non-electrogenic) activity"/>
    <property type="evidence" value="ECO:0007669"/>
    <property type="project" value="UniProtKB-UniRule"/>
</dbReference>
<dbReference type="EMBL" id="PVTH01000004">
    <property type="protein sequence ID" value="PRY53246.1"/>
    <property type="molecule type" value="Genomic_DNA"/>
</dbReference>
<keyword evidence="6 7" id="KW-0472">Membrane</keyword>
<dbReference type="GO" id="GO:0048038">
    <property type="term" value="F:quinone binding"/>
    <property type="evidence" value="ECO:0007669"/>
    <property type="project" value="UniProtKB-KW"/>
</dbReference>
<comment type="subunit">
    <text evidence="7">NDH-1 is composed of 14 different subunits. Subunits NuoA, H, J, K, L, M, N constitute the membrane sector of the complex.</text>
</comment>
<dbReference type="PANTHER" id="PTHR11058">
    <property type="entry name" value="NADH-UBIQUINONE OXIDOREDUCTASE CHAIN 3"/>
    <property type="match status" value="1"/>
</dbReference>
<evidence type="ECO:0000256" key="5">
    <source>
        <dbReference type="ARBA" id="ARBA00022989"/>
    </source>
</evidence>
<comment type="subcellular location">
    <subcellularLocation>
        <location evidence="7 8">Cell membrane</location>
        <topology evidence="7 8">Multi-pass membrane protein</topology>
    </subcellularLocation>
    <subcellularLocation>
        <location evidence="1">Membrane</location>
        <topology evidence="1">Multi-pass membrane protein</topology>
    </subcellularLocation>
</comment>
<evidence type="ECO:0000256" key="3">
    <source>
        <dbReference type="ARBA" id="ARBA00022448"/>
    </source>
</evidence>
<gene>
    <name evidence="7" type="primary">nuoA</name>
    <name evidence="9" type="ORF">B0I27_104256</name>
</gene>
<keyword evidence="7 8" id="KW-0520">NAD</keyword>
<evidence type="ECO:0000256" key="2">
    <source>
        <dbReference type="ARBA" id="ARBA00008472"/>
    </source>
</evidence>
<organism evidence="9 10">
    <name type="scientific">Arcticibacter pallidicorallinus</name>
    <dbReference type="NCBI Taxonomy" id="1259464"/>
    <lineage>
        <taxon>Bacteria</taxon>
        <taxon>Pseudomonadati</taxon>
        <taxon>Bacteroidota</taxon>
        <taxon>Sphingobacteriia</taxon>
        <taxon>Sphingobacteriales</taxon>
        <taxon>Sphingobacteriaceae</taxon>
        <taxon>Arcticibacter</taxon>
    </lineage>
</organism>
<dbReference type="Proteomes" id="UP000238034">
    <property type="component" value="Unassembled WGS sequence"/>
</dbReference>
<evidence type="ECO:0000313" key="10">
    <source>
        <dbReference type="Proteomes" id="UP000238034"/>
    </source>
</evidence>
<dbReference type="GO" id="GO:0005886">
    <property type="term" value="C:plasma membrane"/>
    <property type="evidence" value="ECO:0007669"/>
    <property type="project" value="UniProtKB-SubCell"/>
</dbReference>
<accession>A0A2T0U5P9</accession>
<comment type="similarity">
    <text evidence="2 7 8">Belongs to the complex I subunit 3 family.</text>
</comment>
<dbReference type="PANTHER" id="PTHR11058:SF9">
    <property type="entry name" value="NADH-UBIQUINONE OXIDOREDUCTASE CHAIN 3"/>
    <property type="match status" value="1"/>
</dbReference>
<dbReference type="HAMAP" id="MF_01394">
    <property type="entry name" value="NDH1_NuoA"/>
    <property type="match status" value="1"/>
</dbReference>
<comment type="catalytic activity">
    <reaction evidence="7 8">
        <text>a quinone + NADH + 5 H(+)(in) = a quinol + NAD(+) + 4 H(+)(out)</text>
        <dbReference type="Rhea" id="RHEA:57888"/>
        <dbReference type="ChEBI" id="CHEBI:15378"/>
        <dbReference type="ChEBI" id="CHEBI:24646"/>
        <dbReference type="ChEBI" id="CHEBI:57540"/>
        <dbReference type="ChEBI" id="CHEBI:57945"/>
        <dbReference type="ChEBI" id="CHEBI:132124"/>
    </reaction>
</comment>
<keyword evidence="7" id="KW-1003">Cell membrane</keyword>
<feature type="transmembrane region" description="Helical" evidence="7">
    <location>
        <begin position="101"/>
        <end position="124"/>
    </location>
</feature>
<keyword evidence="5 7" id="KW-1133">Transmembrane helix</keyword>
<evidence type="ECO:0000313" key="9">
    <source>
        <dbReference type="EMBL" id="PRY53246.1"/>
    </source>
</evidence>
<keyword evidence="3 7" id="KW-0813">Transport</keyword>
<dbReference type="GO" id="GO:0030964">
    <property type="term" value="C:NADH dehydrogenase complex"/>
    <property type="evidence" value="ECO:0007669"/>
    <property type="project" value="TreeGrafter"/>
</dbReference>
<comment type="caution">
    <text evidence="9">The sequence shown here is derived from an EMBL/GenBank/DDBJ whole genome shotgun (WGS) entry which is preliminary data.</text>
</comment>
<keyword evidence="7" id="KW-1278">Translocase</keyword>
<reference evidence="9 10" key="1">
    <citation type="submission" date="2018-03" db="EMBL/GenBank/DDBJ databases">
        <title>Genomic Encyclopedia of Type Strains, Phase III (KMG-III): the genomes of soil and plant-associated and newly described type strains.</title>
        <authorList>
            <person name="Whitman W."/>
        </authorList>
    </citation>
    <scope>NUCLEOTIDE SEQUENCE [LARGE SCALE GENOMIC DNA]</scope>
    <source>
        <strain evidence="9 10">CGMCC 1.9313</strain>
    </source>
</reference>
<dbReference type="InterPro" id="IPR038430">
    <property type="entry name" value="NDAH_ubi_oxred_su3_sf"/>
</dbReference>
<dbReference type="InterPro" id="IPR023043">
    <property type="entry name" value="NAD(P)H_OxRDtase_bac/plastid"/>
</dbReference>
<evidence type="ECO:0000256" key="1">
    <source>
        <dbReference type="ARBA" id="ARBA00004141"/>
    </source>
</evidence>